<keyword evidence="4" id="KW-0238">DNA-binding</keyword>
<dbReference type="CDD" id="cd00067">
    <property type="entry name" value="GAL4"/>
    <property type="match status" value="1"/>
</dbReference>
<dbReference type="SUPFAM" id="SSF57701">
    <property type="entry name" value="Zn2/Cys6 DNA-binding domain"/>
    <property type="match status" value="1"/>
</dbReference>
<dbReference type="GO" id="GO:0003677">
    <property type="term" value="F:DNA binding"/>
    <property type="evidence" value="ECO:0007669"/>
    <property type="project" value="UniProtKB-KW"/>
</dbReference>
<dbReference type="Gene3D" id="4.10.240.10">
    <property type="entry name" value="Zn(2)-C6 fungal-type DNA-binding domain"/>
    <property type="match status" value="1"/>
</dbReference>
<evidence type="ECO:0000256" key="8">
    <source>
        <dbReference type="SAM" id="MobiDB-lite"/>
    </source>
</evidence>
<dbReference type="InterPro" id="IPR036864">
    <property type="entry name" value="Zn2-C6_fun-type_DNA-bd_sf"/>
</dbReference>
<dbReference type="GO" id="GO:0000981">
    <property type="term" value="F:DNA-binding transcription factor activity, RNA polymerase II-specific"/>
    <property type="evidence" value="ECO:0007669"/>
    <property type="project" value="InterPro"/>
</dbReference>
<evidence type="ECO:0000256" key="6">
    <source>
        <dbReference type="ARBA" id="ARBA00023242"/>
    </source>
</evidence>
<evidence type="ECO:0000256" key="1">
    <source>
        <dbReference type="ARBA" id="ARBA00022723"/>
    </source>
</evidence>
<keyword evidence="6" id="KW-0539">Nucleus</keyword>
<dbReference type="HOGENOM" id="CLU_076667_0_0_1"/>
<evidence type="ECO:0000313" key="10">
    <source>
        <dbReference type="EMBL" id="KIL69536.1"/>
    </source>
</evidence>
<dbReference type="InterPro" id="IPR001138">
    <property type="entry name" value="Zn2Cys6_DnaBD"/>
</dbReference>
<reference evidence="10 11" key="1">
    <citation type="submission" date="2014-04" db="EMBL/GenBank/DDBJ databases">
        <title>Evolutionary Origins and Diversification of the Mycorrhizal Mutualists.</title>
        <authorList>
            <consortium name="DOE Joint Genome Institute"/>
            <consortium name="Mycorrhizal Genomics Consortium"/>
            <person name="Kohler A."/>
            <person name="Kuo A."/>
            <person name="Nagy L.G."/>
            <person name="Floudas D."/>
            <person name="Copeland A."/>
            <person name="Barry K.W."/>
            <person name="Cichocki N."/>
            <person name="Veneault-Fourrey C."/>
            <person name="LaButti K."/>
            <person name="Lindquist E.A."/>
            <person name="Lipzen A."/>
            <person name="Lundell T."/>
            <person name="Morin E."/>
            <person name="Murat C."/>
            <person name="Riley R."/>
            <person name="Ohm R."/>
            <person name="Sun H."/>
            <person name="Tunlid A."/>
            <person name="Henrissat B."/>
            <person name="Grigoriev I.V."/>
            <person name="Hibbett D.S."/>
            <person name="Martin F."/>
        </authorList>
    </citation>
    <scope>NUCLEOTIDE SEQUENCE [LARGE SCALE GENOMIC DNA]</scope>
    <source>
        <strain evidence="10 11">Koide BX008</strain>
    </source>
</reference>
<dbReference type="GO" id="GO:0008270">
    <property type="term" value="F:zinc ion binding"/>
    <property type="evidence" value="ECO:0007669"/>
    <property type="project" value="InterPro"/>
</dbReference>
<evidence type="ECO:0000256" key="2">
    <source>
        <dbReference type="ARBA" id="ARBA00022833"/>
    </source>
</evidence>
<feature type="compositionally biased region" description="Basic residues" evidence="8">
    <location>
        <begin position="67"/>
        <end position="83"/>
    </location>
</feature>
<dbReference type="PANTHER" id="PTHR47659">
    <property type="entry name" value="ZN(II)2CYS6 TRANSCRIPTION FACTOR (EUROFUNG)-RELATED"/>
    <property type="match status" value="1"/>
</dbReference>
<dbReference type="STRING" id="946122.A0A0C2XJB8"/>
<feature type="region of interest" description="Disordered" evidence="8">
    <location>
        <begin position="1"/>
        <end position="28"/>
    </location>
</feature>
<dbReference type="InParanoid" id="A0A0C2XJB8"/>
<feature type="region of interest" description="Disordered" evidence="8">
    <location>
        <begin position="154"/>
        <end position="177"/>
    </location>
</feature>
<name>A0A0C2XJB8_AMAMK</name>
<evidence type="ECO:0000256" key="7">
    <source>
        <dbReference type="ARBA" id="ARBA00040903"/>
    </source>
</evidence>
<keyword evidence="1" id="KW-0479">Metal-binding</keyword>
<feature type="domain" description="Zn(2)-C6 fungal-type" evidence="9">
    <location>
        <begin position="32"/>
        <end position="63"/>
    </location>
</feature>
<evidence type="ECO:0000313" key="11">
    <source>
        <dbReference type="Proteomes" id="UP000054549"/>
    </source>
</evidence>
<keyword evidence="5" id="KW-0804">Transcription</keyword>
<evidence type="ECO:0000256" key="3">
    <source>
        <dbReference type="ARBA" id="ARBA00023015"/>
    </source>
</evidence>
<dbReference type="AlphaFoldDB" id="A0A0C2XJB8"/>
<dbReference type="SMART" id="SM00066">
    <property type="entry name" value="GAL4"/>
    <property type="match status" value="1"/>
</dbReference>
<dbReference type="OrthoDB" id="5575144at2759"/>
<protein>
    <recommendedName>
        <fullName evidence="7">Transcription activator of gluconeogenesis ERT1</fullName>
    </recommendedName>
</protein>
<keyword evidence="3" id="KW-0805">Transcription regulation</keyword>
<keyword evidence="11" id="KW-1185">Reference proteome</keyword>
<dbReference type="EMBL" id="KN818225">
    <property type="protein sequence ID" value="KIL69536.1"/>
    <property type="molecule type" value="Genomic_DNA"/>
</dbReference>
<evidence type="ECO:0000256" key="4">
    <source>
        <dbReference type="ARBA" id="ARBA00023125"/>
    </source>
</evidence>
<dbReference type="PANTHER" id="PTHR47659:SF7">
    <property type="entry name" value="FUNGAL TRANSCRIPTIONAL REGULATORY PROTEIN, N-TERMINAL DOMAIN-CONTAINING PROTEIN"/>
    <property type="match status" value="1"/>
</dbReference>
<gene>
    <name evidence="10" type="ORF">M378DRAFT_7389</name>
</gene>
<dbReference type="Proteomes" id="UP000054549">
    <property type="component" value="Unassembled WGS sequence"/>
</dbReference>
<dbReference type="InterPro" id="IPR050335">
    <property type="entry name" value="ERT1_acuK_gluconeogen_tf"/>
</dbReference>
<proteinExistence type="predicted"/>
<dbReference type="PROSITE" id="PS50048">
    <property type="entry name" value="ZN2_CY6_FUNGAL_2"/>
    <property type="match status" value="1"/>
</dbReference>
<evidence type="ECO:0000259" key="9">
    <source>
        <dbReference type="PROSITE" id="PS50048"/>
    </source>
</evidence>
<keyword evidence="2" id="KW-0862">Zinc</keyword>
<feature type="region of interest" description="Disordered" evidence="8">
    <location>
        <begin position="62"/>
        <end position="108"/>
    </location>
</feature>
<sequence>MPSPDPSFLPADMYPLQSPPPQRTKRRQVKNACTNCQKACKKCDDARPCLRCVKYGIQEACVSSQRKERKRGVKRGPYKKRGPKDHPSAFQPDSSCRQETHLPQPMPIASAAPPFLPSYLPVGLPATFYAPHHPSKNGGAPPLPLYHPYFLSQMPPHPLQAPHNGQDDVDPNHPPQPGPYYSAALVAQFSPSLYPQYAVPRPDQQPLPQNIHYAFFPPAKQLSYHDNNHADHGA</sequence>
<accession>A0A0C2XJB8</accession>
<evidence type="ECO:0000256" key="5">
    <source>
        <dbReference type="ARBA" id="ARBA00023163"/>
    </source>
</evidence>
<organism evidence="10 11">
    <name type="scientific">Amanita muscaria (strain Koide BX008)</name>
    <dbReference type="NCBI Taxonomy" id="946122"/>
    <lineage>
        <taxon>Eukaryota</taxon>
        <taxon>Fungi</taxon>
        <taxon>Dikarya</taxon>
        <taxon>Basidiomycota</taxon>
        <taxon>Agaricomycotina</taxon>
        <taxon>Agaricomycetes</taxon>
        <taxon>Agaricomycetidae</taxon>
        <taxon>Agaricales</taxon>
        <taxon>Pluteineae</taxon>
        <taxon>Amanitaceae</taxon>
        <taxon>Amanita</taxon>
    </lineage>
</organism>